<dbReference type="SUPFAM" id="SSF56112">
    <property type="entry name" value="Protein kinase-like (PK-like)"/>
    <property type="match status" value="1"/>
</dbReference>
<sequence length="403" mass="46254">MLPSTCFKITDGSLSEAPSALKISWPMKRRTPENEIVDHLRQVLPSSALVHLPDIFFSSTLAPQQLDIPRTKMNLTLNEENHQDRVLRALASPLYRKLWEAGSVKEFRKVWLDCLELHYLSYIKGKVLHRDVSENNLMVFERPDGTVTGILSDWDMADSTNSSPCGVPVKRRRTGTLSFMAIDLISGREKIHCLRHDLESFFYILIWAAFNYNMKRCTKRTAPHKMVASWVRTPEEIYQGKRELYDDGFQANTMWRYIMKERKAWAGVLKEWILPLYQLFTDARGASAREIAKHFEQLAEADESSNLEEGDEEFSEEGKMRNVSDKSDKNSGGPGVDGDATYGGRLTFFTFMLAINQVPNTWDGTIDFSADVEAHMAQLDADYAERERERAKSREKALKMLHK</sequence>
<dbReference type="EMBL" id="JAACJK010000223">
    <property type="protein sequence ID" value="KAF5313572.1"/>
    <property type="molecule type" value="Genomic_DNA"/>
</dbReference>
<feature type="compositionally biased region" description="Acidic residues" evidence="1">
    <location>
        <begin position="300"/>
        <end position="315"/>
    </location>
</feature>
<dbReference type="Gene3D" id="1.10.510.10">
    <property type="entry name" value="Transferase(Phosphotransferase) domain 1"/>
    <property type="match status" value="1"/>
</dbReference>
<evidence type="ECO:0000256" key="1">
    <source>
        <dbReference type="SAM" id="MobiDB-lite"/>
    </source>
</evidence>
<proteinExistence type="predicted"/>
<evidence type="ECO:0000313" key="3">
    <source>
        <dbReference type="EMBL" id="KAF5313572.1"/>
    </source>
</evidence>
<dbReference type="OrthoDB" id="5569250at2759"/>
<gene>
    <name evidence="3" type="ORF">D9611_010173</name>
</gene>
<evidence type="ECO:0000313" key="4">
    <source>
        <dbReference type="Proteomes" id="UP000541558"/>
    </source>
</evidence>
<accession>A0A8H5EV98</accession>
<keyword evidence="4" id="KW-1185">Reference proteome</keyword>
<dbReference type="PANTHER" id="PTHR38248">
    <property type="entry name" value="FUNK1 6"/>
    <property type="match status" value="1"/>
</dbReference>
<feature type="domain" description="Fungal-type protein kinase" evidence="2">
    <location>
        <begin position="79"/>
        <end position="208"/>
    </location>
</feature>
<name>A0A8H5EV98_9AGAR</name>
<dbReference type="PANTHER" id="PTHR38248:SF2">
    <property type="entry name" value="FUNK1 11"/>
    <property type="match status" value="1"/>
</dbReference>
<dbReference type="AlphaFoldDB" id="A0A8H5EV98"/>
<reference evidence="3 4" key="1">
    <citation type="journal article" date="2020" name="ISME J.">
        <title>Uncovering the hidden diversity of litter-decomposition mechanisms in mushroom-forming fungi.</title>
        <authorList>
            <person name="Floudas D."/>
            <person name="Bentzer J."/>
            <person name="Ahren D."/>
            <person name="Johansson T."/>
            <person name="Persson P."/>
            <person name="Tunlid A."/>
        </authorList>
    </citation>
    <scope>NUCLEOTIDE SEQUENCE [LARGE SCALE GENOMIC DNA]</scope>
    <source>
        <strain evidence="3 4">CBS 175.51</strain>
    </source>
</reference>
<dbReference type="InterPro" id="IPR040976">
    <property type="entry name" value="Pkinase_fungal"/>
</dbReference>
<dbReference type="GO" id="GO:0004672">
    <property type="term" value="F:protein kinase activity"/>
    <property type="evidence" value="ECO:0007669"/>
    <property type="project" value="InterPro"/>
</dbReference>
<evidence type="ECO:0000259" key="2">
    <source>
        <dbReference type="Pfam" id="PF17667"/>
    </source>
</evidence>
<feature type="region of interest" description="Disordered" evidence="1">
    <location>
        <begin position="300"/>
        <end position="337"/>
    </location>
</feature>
<dbReference type="Pfam" id="PF17667">
    <property type="entry name" value="Pkinase_fungal"/>
    <property type="match status" value="1"/>
</dbReference>
<dbReference type="InterPro" id="IPR008266">
    <property type="entry name" value="Tyr_kinase_AS"/>
</dbReference>
<feature type="compositionally biased region" description="Basic and acidic residues" evidence="1">
    <location>
        <begin position="316"/>
        <end position="329"/>
    </location>
</feature>
<organism evidence="3 4">
    <name type="scientific">Ephemerocybe angulata</name>
    <dbReference type="NCBI Taxonomy" id="980116"/>
    <lineage>
        <taxon>Eukaryota</taxon>
        <taxon>Fungi</taxon>
        <taxon>Dikarya</taxon>
        <taxon>Basidiomycota</taxon>
        <taxon>Agaricomycotina</taxon>
        <taxon>Agaricomycetes</taxon>
        <taxon>Agaricomycetidae</taxon>
        <taxon>Agaricales</taxon>
        <taxon>Agaricineae</taxon>
        <taxon>Psathyrellaceae</taxon>
        <taxon>Ephemerocybe</taxon>
    </lineage>
</organism>
<dbReference type="InterPro" id="IPR011009">
    <property type="entry name" value="Kinase-like_dom_sf"/>
</dbReference>
<dbReference type="PROSITE" id="PS00109">
    <property type="entry name" value="PROTEIN_KINASE_TYR"/>
    <property type="match status" value="1"/>
</dbReference>
<comment type="caution">
    <text evidence="3">The sequence shown here is derived from an EMBL/GenBank/DDBJ whole genome shotgun (WGS) entry which is preliminary data.</text>
</comment>
<dbReference type="Proteomes" id="UP000541558">
    <property type="component" value="Unassembled WGS sequence"/>
</dbReference>
<protein>
    <recommendedName>
        <fullName evidence="2">Fungal-type protein kinase domain-containing protein</fullName>
    </recommendedName>
</protein>